<dbReference type="EMBL" id="VSRR010000121">
    <property type="protein sequence ID" value="MPC10537.1"/>
    <property type="molecule type" value="Genomic_DNA"/>
</dbReference>
<dbReference type="GO" id="GO:0045944">
    <property type="term" value="P:positive regulation of transcription by RNA polymerase II"/>
    <property type="evidence" value="ECO:0007669"/>
    <property type="project" value="TreeGrafter"/>
</dbReference>
<comment type="caution">
    <text evidence="7">The sequence shown here is derived from an EMBL/GenBank/DDBJ whole genome shotgun (WGS) entry which is preliminary data.</text>
</comment>
<dbReference type="Proteomes" id="UP000324222">
    <property type="component" value="Unassembled WGS sequence"/>
</dbReference>
<evidence type="ECO:0000313" key="7">
    <source>
        <dbReference type="EMBL" id="MPC10537.1"/>
    </source>
</evidence>
<dbReference type="AlphaFoldDB" id="A0A5B7CLP0"/>
<evidence type="ECO:0000256" key="3">
    <source>
        <dbReference type="ARBA" id="ARBA00022771"/>
    </source>
</evidence>
<sequence length="124" mass="13268">MEVNISGKGELSMAVIVVVRRKAAAASSSAGGLASPHPSDLAMVVEACADEGDAGHPSRELVCHICSKRFRGRNSKSNLERHMQIHTGLKPFRCPLCSHRANRKGNLKSHIEAKHGPEAIPANL</sequence>
<dbReference type="Pfam" id="PF13909">
    <property type="entry name" value="zf-H2C2_5"/>
    <property type="match status" value="1"/>
</dbReference>
<feature type="domain" description="C2H2-type" evidence="6">
    <location>
        <begin position="61"/>
        <end position="91"/>
    </location>
</feature>
<dbReference type="PANTHER" id="PTHR24403:SF67">
    <property type="entry name" value="FI01116P-RELATED"/>
    <property type="match status" value="1"/>
</dbReference>
<dbReference type="GO" id="GO:0005634">
    <property type="term" value="C:nucleus"/>
    <property type="evidence" value="ECO:0007669"/>
    <property type="project" value="TreeGrafter"/>
</dbReference>
<dbReference type="PROSITE" id="PS50157">
    <property type="entry name" value="ZINC_FINGER_C2H2_2"/>
    <property type="match status" value="1"/>
</dbReference>
<dbReference type="GO" id="GO:0043565">
    <property type="term" value="F:sequence-specific DNA binding"/>
    <property type="evidence" value="ECO:0007669"/>
    <property type="project" value="UniProtKB-ARBA"/>
</dbReference>
<dbReference type="GO" id="GO:0008270">
    <property type="term" value="F:zinc ion binding"/>
    <property type="evidence" value="ECO:0007669"/>
    <property type="project" value="UniProtKB-KW"/>
</dbReference>
<dbReference type="InterPro" id="IPR036236">
    <property type="entry name" value="Znf_C2H2_sf"/>
</dbReference>
<evidence type="ECO:0000259" key="6">
    <source>
        <dbReference type="PROSITE" id="PS50157"/>
    </source>
</evidence>
<keyword evidence="4" id="KW-0862">Zinc</keyword>
<accession>A0A5B7CLP0</accession>
<evidence type="ECO:0000256" key="5">
    <source>
        <dbReference type="PROSITE-ProRule" id="PRU00042"/>
    </source>
</evidence>
<proteinExistence type="predicted"/>
<keyword evidence="8" id="KW-1185">Reference proteome</keyword>
<dbReference type="OrthoDB" id="6077919at2759"/>
<dbReference type="GO" id="GO:0005694">
    <property type="term" value="C:chromosome"/>
    <property type="evidence" value="ECO:0007669"/>
    <property type="project" value="UniProtKB-ARBA"/>
</dbReference>
<keyword evidence="3 5" id="KW-0863">Zinc-finger</keyword>
<keyword evidence="1" id="KW-0479">Metal-binding</keyword>
<dbReference type="SUPFAM" id="SSF57667">
    <property type="entry name" value="beta-beta-alpha zinc fingers"/>
    <property type="match status" value="1"/>
</dbReference>
<dbReference type="PANTHER" id="PTHR24403">
    <property type="entry name" value="ZINC FINGER PROTEIN"/>
    <property type="match status" value="1"/>
</dbReference>
<name>A0A5B7CLP0_PORTR</name>
<dbReference type="SMART" id="SM00355">
    <property type="entry name" value="ZnF_C2H2"/>
    <property type="match status" value="2"/>
</dbReference>
<evidence type="ECO:0000313" key="8">
    <source>
        <dbReference type="Proteomes" id="UP000324222"/>
    </source>
</evidence>
<evidence type="ECO:0000256" key="2">
    <source>
        <dbReference type="ARBA" id="ARBA00022737"/>
    </source>
</evidence>
<organism evidence="7 8">
    <name type="scientific">Portunus trituberculatus</name>
    <name type="common">Swimming crab</name>
    <name type="synonym">Neptunus trituberculatus</name>
    <dbReference type="NCBI Taxonomy" id="210409"/>
    <lineage>
        <taxon>Eukaryota</taxon>
        <taxon>Metazoa</taxon>
        <taxon>Ecdysozoa</taxon>
        <taxon>Arthropoda</taxon>
        <taxon>Crustacea</taxon>
        <taxon>Multicrustacea</taxon>
        <taxon>Malacostraca</taxon>
        <taxon>Eumalacostraca</taxon>
        <taxon>Eucarida</taxon>
        <taxon>Decapoda</taxon>
        <taxon>Pleocyemata</taxon>
        <taxon>Brachyura</taxon>
        <taxon>Eubrachyura</taxon>
        <taxon>Portunoidea</taxon>
        <taxon>Portunidae</taxon>
        <taxon>Portuninae</taxon>
        <taxon>Portunus</taxon>
    </lineage>
</organism>
<evidence type="ECO:0000256" key="1">
    <source>
        <dbReference type="ARBA" id="ARBA00022723"/>
    </source>
</evidence>
<dbReference type="InterPro" id="IPR013087">
    <property type="entry name" value="Znf_C2H2_type"/>
</dbReference>
<evidence type="ECO:0000256" key="4">
    <source>
        <dbReference type="ARBA" id="ARBA00022833"/>
    </source>
</evidence>
<gene>
    <name evidence="7" type="primary">ZNF536_8</name>
    <name evidence="7" type="ORF">E2C01_003174</name>
</gene>
<dbReference type="InterPro" id="IPR050688">
    <property type="entry name" value="Zinc_finger/UBP_domain"/>
</dbReference>
<dbReference type="Gene3D" id="3.30.160.60">
    <property type="entry name" value="Classic Zinc Finger"/>
    <property type="match status" value="2"/>
</dbReference>
<keyword evidence="2" id="KW-0677">Repeat</keyword>
<protein>
    <submittedName>
        <fullName evidence="7">Zinc finger protein 536</fullName>
    </submittedName>
</protein>
<reference evidence="7 8" key="1">
    <citation type="submission" date="2019-05" db="EMBL/GenBank/DDBJ databases">
        <title>Another draft genome of Portunus trituberculatus and its Hox gene families provides insights of decapod evolution.</title>
        <authorList>
            <person name="Jeong J.-H."/>
            <person name="Song I."/>
            <person name="Kim S."/>
            <person name="Choi T."/>
            <person name="Kim D."/>
            <person name="Ryu S."/>
            <person name="Kim W."/>
        </authorList>
    </citation>
    <scope>NUCLEOTIDE SEQUENCE [LARGE SCALE GENOMIC DNA]</scope>
    <source>
        <tissue evidence="7">Muscle</tissue>
    </source>
</reference>
<dbReference type="FunFam" id="3.30.160.60:FF:001732">
    <property type="entry name" value="Zgc:162936"/>
    <property type="match status" value="1"/>
</dbReference>